<reference evidence="1" key="2">
    <citation type="journal article" date="2023" name="IMA Fungus">
        <title>Comparative genomic study of the Penicillium genus elucidates a diverse pangenome and 15 lateral gene transfer events.</title>
        <authorList>
            <person name="Petersen C."/>
            <person name="Sorensen T."/>
            <person name="Nielsen M.R."/>
            <person name="Sondergaard T.E."/>
            <person name="Sorensen J.L."/>
            <person name="Fitzpatrick D.A."/>
            <person name="Frisvad J.C."/>
            <person name="Nielsen K.L."/>
        </authorList>
    </citation>
    <scope>NUCLEOTIDE SEQUENCE</scope>
    <source>
        <strain evidence="1">IBT 19713</strain>
    </source>
</reference>
<dbReference type="GeneID" id="83201377"/>
<dbReference type="OrthoDB" id="62952at2759"/>
<dbReference type="InterPro" id="IPR038883">
    <property type="entry name" value="AN11006-like"/>
</dbReference>
<evidence type="ECO:0000313" key="2">
    <source>
        <dbReference type="Proteomes" id="UP001150941"/>
    </source>
</evidence>
<proteinExistence type="predicted"/>
<evidence type="ECO:0000313" key="1">
    <source>
        <dbReference type="EMBL" id="KAJ5240158.1"/>
    </source>
</evidence>
<sequence>MPTQFLSLPGEIRNQVYRHALVRQETIGLQYGKCTARGIIPNLLCTSRRIHREALPFLYGENRFALLALNRVMAGEIARFPDQIGPRNGRFIESVQICHPIFRNLGDDAKLDENCVQLLSRLQRQCPNLKTLIMCPKSTDFVIRLQLAPLVPVNPSYITESLLSFDGRLKAIPSLEEIIVQVYQDTPLLNFLRGMEPRGWRIDVLDAVSRHSDDELQDNVFGRIAPSPLRRS</sequence>
<dbReference type="PANTHER" id="PTHR42085">
    <property type="entry name" value="F-BOX DOMAIN-CONTAINING PROTEIN"/>
    <property type="match status" value="1"/>
</dbReference>
<reference evidence="1" key="1">
    <citation type="submission" date="2022-11" db="EMBL/GenBank/DDBJ databases">
        <authorList>
            <person name="Petersen C."/>
        </authorList>
    </citation>
    <scope>NUCLEOTIDE SEQUENCE</scope>
    <source>
        <strain evidence="1">IBT 19713</strain>
    </source>
</reference>
<protein>
    <submittedName>
        <fullName evidence="1">Uncharacterized protein</fullName>
    </submittedName>
</protein>
<gene>
    <name evidence="1" type="ORF">N7468_004777</name>
</gene>
<dbReference type="RefSeq" id="XP_058333077.1">
    <property type="nucleotide sequence ID" value="XM_058474074.1"/>
</dbReference>
<keyword evidence="2" id="KW-1185">Reference proteome</keyword>
<accession>A0A9W9TTK5</accession>
<dbReference type="EMBL" id="JAPQKS010000003">
    <property type="protein sequence ID" value="KAJ5240158.1"/>
    <property type="molecule type" value="Genomic_DNA"/>
</dbReference>
<dbReference type="PANTHER" id="PTHR42085:SF2">
    <property type="entry name" value="F-BOX DOMAIN-CONTAINING PROTEIN"/>
    <property type="match status" value="1"/>
</dbReference>
<dbReference type="AlphaFoldDB" id="A0A9W9TTK5"/>
<organism evidence="1 2">
    <name type="scientific">Penicillium chermesinum</name>
    <dbReference type="NCBI Taxonomy" id="63820"/>
    <lineage>
        <taxon>Eukaryota</taxon>
        <taxon>Fungi</taxon>
        <taxon>Dikarya</taxon>
        <taxon>Ascomycota</taxon>
        <taxon>Pezizomycotina</taxon>
        <taxon>Eurotiomycetes</taxon>
        <taxon>Eurotiomycetidae</taxon>
        <taxon>Eurotiales</taxon>
        <taxon>Aspergillaceae</taxon>
        <taxon>Penicillium</taxon>
    </lineage>
</organism>
<name>A0A9W9TTK5_9EURO</name>
<comment type="caution">
    <text evidence="1">The sequence shown here is derived from an EMBL/GenBank/DDBJ whole genome shotgun (WGS) entry which is preliminary data.</text>
</comment>
<dbReference type="Proteomes" id="UP001150941">
    <property type="component" value="Unassembled WGS sequence"/>
</dbReference>